<evidence type="ECO:0000313" key="7">
    <source>
        <dbReference type="EMBL" id="GLC49755.1"/>
    </source>
</evidence>
<reference evidence="7 8" key="1">
    <citation type="journal article" date="2023" name="Commun. Biol.">
        <title>Reorganization of the ancestral sex-determining regions during the evolution of trioecy in Pleodorina starrii.</title>
        <authorList>
            <person name="Takahashi K."/>
            <person name="Suzuki S."/>
            <person name="Kawai-Toyooka H."/>
            <person name="Yamamoto K."/>
            <person name="Hamaji T."/>
            <person name="Ootsuki R."/>
            <person name="Yamaguchi H."/>
            <person name="Kawachi M."/>
            <person name="Higashiyama T."/>
            <person name="Nozaki H."/>
        </authorList>
    </citation>
    <scope>NUCLEOTIDE SEQUENCE [LARGE SCALE GENOMIC DNA]</scope>
    <source>
        <strain evidence="7 8">NIES-4479</strain>
    </source>
</reference>
<accession>A0A9W6EYZ5</accession>
<feature type="transmembrane region" description="Helical" evidence="6">
    <location>
        <begin position="887"/>
        <end position="905"/>
    </location>
</feature>
<evidence type="ECO:0000256" key="2">
    <source>
        <dbReference type="ARBA" id="ARBA00022737"/>
    </source>
</evidence>
<keyword evidence="6" id="KW-0812">Transmembrane</keyword>
<evidence type="ECO:0000256" key="3">
    <source>
        <dbReference type="PROSITE-ProRule" id="PRU00023"/>
    </source>
</evidence>
<dbReference type="Pfam" id="PF00400">
    <property type="entry name" value="WD40"/>
    <property type="match status" value="2"/>
</dbReference>
<name>A0A9W6EYZ5_9CHLO</name>
<dbReference type="SMART" id="SM00248">
    <property type="entry name" value="ANK"/>
    <property type="match status" value="2"/>
</dbReference>
<sequence length="924" mass="100758">MEPEKSSVIIWDLEQGEVLHTPTDHSGWLDVAAISGPAGLAAVTGVHGILFVWDIQSGVQRYQTKFDHGMRSSCRFSPCGNFILVGGYDLGELVLLESRYGQELLRVHTSQEPGTFNTATDIFFLGEPSQTPPPKSPMHHCSEVDAASVCGRGPHAGFSKRYYKYGPATLKQHGKHKKVGNSSSWSSSRSGGSSTMSSGEKVFLGGNSGSAPPAADFSFPTRFGAVCSDGSIRVFDTDGDSFNDALWRDQRMQVVYDVDVSRDATLLFAVYAAESPFQEALHVYDFQTGELVWNYPSAHKGTYGGYLVASGDAGLLAPDGDGGGGENRRMRGQLVTAGGDGKTLDIKGQKYHTADSVCPQVNERFDQMLTTADGYDAWTCLWDLSTGQLLHKYDKVHKEGIYDAWFTRDGKRCVSVSCDKTAAIFDLASGRVIQRFEGHENWVRFAALSPDETILATASNDNTVRIWSVSEGNVLHVIRDHRGTPTCINFMHPTWVVSCARDGTIIGFNLKTKTSTPLLVAGPGTGEVNGWEKIRPMPLSTGVAGSRFPPVLAVSDDNRAVVLNLSVRQPKPTKILTEMGLKGPGGPWDLGHVKELVVRFPGLAAQPDPSGGDTLLHIAARDRKVDLLRVLLQNNAAIASAPLPANGDGKTPLDLALDAKSLQCVELLLDNELKRPAPLRLATMKAWSRLAADMPTILVKFLEKAGIPDCKDRVGNGSVDVLMRAADPPLITCGTQMYELDRKRWGKIIGEREEGTETEGDRRQLAWRWAKHLLRPFWPFEEPSSFLHAVVPGVCGLPYVALATRAMSDSPLGALVANNVNEAFTTDIGLAMLTYKWDTYAGGRYRTQAFTFGIFMLLYVLTTTLGVQWNVHVDHAAMYGGHGARAVIRIVLESIVLLVDLVYLIDEVCQLLRHGPLEYFTGGC</sequence>
<feature type="transmembrane region" description="Helical" evidence="6">
    <location>
        <begin position="849"/>
        <end position="867"/>
    </location>
</feature>
<dbReference type="InterPro" id="IPR015943">
    <property type="entry name" value="WD40/YVTN_repeat-like_dom_sf"/>
</dbReference>
<comment type="caution">
    <text evidence="7">The sequence shown here is derived from an EMBL/GenBank/DDBJ whole genome shotgun (WGS) entry which is preliminary data.</text>
</comment>
<dbReference type="InterPro" id="IPR001680">
    <property type="entry name" value="WD40_rpt"/>
</dbReference>
<dbReference type="PROSITE" id="PS50082">
    <property type="entry name" value="WD_REPEATS_2"/>
    <property type="match status" value="1"/>
</dbReference>
<dbReference type="PROSITE" id="PS50294">
    <property type="entry name" value="WD_REPEATS_REGION"/>
    <property type="match status" value="1"/>
</dbReference>
<dbReference type="PANTHER" id="PTHR19848:SF8">
    <property type="entry name" value="F-BOX AND WD REPEAT DOMAIN CONTAINING 7"/>
    <property type="match status" value="1"/>
</dbReference>
<feature type="repeat" description="ANK" evidence="3">
    <location>
        <begin position="611"/>
        <end position="643"/>
    </location>
</feature>
<dbReference type="PROSITE" id="PS50088">
    <property type="entry name" value="ANK_REPEAT"/>
    <property type="match status" value="1"/>
</dbReference>
<dbReference type="SUPFAM" id="SSF50998">
    <property type="entry name" value="Quinoprotein alcohol dehydrogenase-like"/>
    <property type="match status" value="1"/>
</dbReference>
<dbReference type="PROSITE" id="PS50297">
    <property type="entry name" value="ANK_REP_REGION"/>
    <property type="match status" value="1"/>
</dbReference>
<evidence type="ECO:0000256" key="6">
    <source>
        <dbReference type="SAM" id="Phobius"/>
    </source>
</evidence>
<proteinExistence type="predicted"/>
<dbReference type="EMBL" id="BRXU01000002">
    <property type="protein sequence ID" value="GLC49755.1"/>
    <property type="molecule type" value="Genomic_DNA"/>
</dbReference>
<feature type="compositionally biased region" description="Low complexity" evidence="5">
    <location>
        <begin position="180"/>
        <end position="199"/>
    </location>
</feature>
<evidence type="ECO:0000256" key="4">
    <source>
        <dbReference type="PROSITE-ProRule" id="PRU00221"/>
    </source>
</evidence>
<keyword evidence="6" id="KW-0472">Membrane</keyword>
<dbReference type="Gene3D" id="2.130.10.10">
    <property type="entry name" value="YVTN repeat-like/Quinoprotein amine dehydrogenase"/>
    <property type="match status" value="3"/>
</dbReference>
<feature type="repeat" description="WD" evidence="4">
    <location>
        <begin position="436"/>
        <end position="477"/>
    </location>
</feature>
<evidence type="ECO:0000256" key="5">
    <source>
        <dbReference type="SAM" id="MobiDB-lite"/>
    </source>
</evidence>
<dbReference type="InterPro" id="IPR002110">
    <property type="entry name" value="Ankyrin_rpt"/>
</dbReference>
<keyword evidence="3" id="KW-0040">ANK repeat</keyword>
<gene>
    <name evidence="7" type="primary">PLEST004768</name>
    <name evidence="7" type="ORF">PLESTB_000283400</name>
</gene>
<keyword evidence="2" id="KW-0677">Repeat</keyword>
<dbReference type="AlphaFoldDB" id="A0A9W6EYZ5"/>
<evidence type="ECO:0000256" key="1">
    <source>
        <dbReference type="ARBA" id="ARBA00022574"/>
    </source>
</evidence>
<evidence type="ECO:0000313" key="8">
    <source>
        <dbReference type="Proteomes" id="UP001165080"/>
    </source>
</evidence>
<dbReference type="SUPFAM" id="SSF48403">
    <property type="entry name" value="Ankyrin repeat"/>
    <property type="match status" value="1"/>
</dbReference>
<dbReference type="SMART" id="SM00320">
    <property type="entry name" value="WD40"/>
    <property type="match status" value="5"/>
</dbReference>
<dbReference type="Gene3D" id="1.25.40.20">
    <property type="entry name" value="Ankyrin repeat-containing domain"/>
    <property type="match status" value="1"/>
</dbReference>
<dbReference type="InterPro" id="IPR036770">
    <property type="entry name" value="Ankyrin_rpt-contain_sf"/>
</dbReference>
<dbReference type="Pfam" id="PF12796">
    <property type="entry name" value="Ank_2"/>
    <property type="match status" value="1"/>
</dbReference>
<feature type="region of interest" description="Disordered" evidence="5">
    <location>
        <begin position="173"/>
        <end position="205"/>
    </location>
</feature>
<dbReference type="Proteomes" id="UP001165080">
    <property type="component" value="Unassembled WGS sequence"/>
</dbReference>
<dbReference type="InterPro" id="IPR011047">
    <property type="entry name" value="Quinoprotein_ADH-like_sf"/>
</dbReference>
<dbReference type="PANTHER" id="PTHR19848">
    <property type="entry name" value="WD40 REPEAT PROTEIN"/>
    <property type="match status" value="1"/>
</dbReference>
<protein>
    <submittedName>
        <fullName evidence="7">Uncharacterized protein</fullName>
    </submittedName>
</protein>
<keyword evidence="1 4" id="KW-0853">WD repeat</keyword>
<feature type="transmembrane region" description="Helical" evidence="6">
    <location>
        <begin position="785"/>
        <end position="802"/>
    </location>
</feature>
<dbReference type="OrthoDB" id="529263at2759"/>
<organism evidence="7 8">
    <name type="scientific">Pleodorina starrii</name>
    <dbReference type="NCBI Taxonomy" id="330485"/>
    <lineage>
        <taxon>Eukaryota</taxon>
        <taxon>Viridiplantae</taxon>
        <taxon>Chlorophyta</taxon>
        <taxon>core chlorophytes</taxon>
        <taxon>Chlorophyceae</taxon>
        <taxon>CS clade</taxon>
        <taxon>Chlamydomonadales</taxon>
        <taxon>Volvocaceae</taxon>
        <taxon>Pleodorina</taxon>
    </lineage>
</organism>
<keyword evidence="6" id="KW-1133">Transmembrane helix</keyword>
<keyword evidence="8" id="KW-1185">Reference proteome</keyword>